<accession>A0A6V7QVL6</accession>
<feature type="region of interest" description="Disordered" evidence="1">
    <location>
        <begin position="203"/>
        <end position="255"/>
    </location>
</feature>
<reference evidence="2" key="1">
    <citation type="submission" date="2020-07" db="EMBL/GenBank/DDBJ databases">
        <authorList>
            <person name="Lin J."/>
        </authorList>
    </citation>
    <scope>NUCLEOTIDE SEQUENCE</scope>
</reference>
<gene>
    <name evidence="2" type="ORF">CB5_LOCUS30189</name>
</gene>
<evidence type="ECO:0000256" key="1">
    <source>
        <dbReference type="SAM" id="MobiDB-lite"/>
    </source>
</evidence>
<feature type="compositionally biased region" description="Basic residues" evidence="1">
    <location>
        <begin position="214"/>
        <end position="224"/>
    </location>
</feature>
<dbReference type="CDD" id="cd00303">
    <property type="entry name" value="retropepsin_like"/>
    <property type="match status" value="1"/>
</dbReference>
<proteinExistence type="predicted"/>
<evidence type="ECO:0000313" key="2">
    <source>
        <dbReference type="EMBL" id="CAD1846978.1"/>
    </source>
</evidence>
<name>A0A6V7QVL6_ANACO</name>
<protein>
    <recommendedName>
        <fullName evidence="3">Retrotransposon gag domain-containing protein</fullName>
    </recommendedName>
</protein>
<sequence>MAGQSSAGAARIRPSDFRTDRASAFSTTVHYAPEAFSTHWPLRKTGAKIEIPNYDGAVDAEKLDAWLDQLEMYFDLYNYSNAEKVTFAKLKLVGYALTWWKATFQTSANEEFTWRYEEERWKCWHVLRQRHDQIVQDYTIDFRWQALALGISFDDSQVFRKYTAGLQEPINDELCLFGVRDITSTSQTAIAIERKNKLFCREKPSRESAEGSKTLKKKGSKKKKLPLEMRPKKKDDRGKRTTTTTTTSAGSTIDAPTLIGRIDQANTSLYPIAMPEETSLFQVKNEVIDAIIDPGSQKILISENLVQRLGLSTTPHPHPHHIQ</sequence>
<feature type="compositionally biased region" description="Basic and acidic residues" evidence="1">
    <location>
        <begin position="225"/>
        <end position="239"/>
    </location>
</feature>
<dbReference type="AlphaFoldDB" id="A0A6V7QVL6"/>
<dbReference type="EMBL" id="CAJEUB010000029">
    <property type="protein sequence ID" value="CAD1846978.1"/>
    <property type="molecule type" value="Genomic_DNA"/>
</dbReference>
<evidence type="ECO:0008006" key="3">
    <source>
        <dbReference type="Google" id="ProtNLM"/>
    </source>
</evidence>
<organism evidence="2">
    <name type="scientific">Ananas comosus var. bracteatus</name>
    <name type="common">red pineapple</name>
    <dbReference type="NCBI Taxonomy" id="296719"/>
    <lineage>
        <taxon>Eukaryota</taxon>
        <taxon>Viridiplantae</taxon>
        <taxon>Streptophyta</taxon>
        <taxon>Embryophyta</taxon>
        <taxon>Tracheophyta</taxon>
        <taxon>Spermatophyta</taxon>
        <taxon>Magnoliopsida</taxon>
        <taxon>Liliopsida</taxon>
        <taxon>Poales</taxon>
        <taxon>Bromeliaceae</taxon>
        <taxon>Bromelioideae</taxon>
        <taxon>Ananas</taxon>
    </lineage>
</organism>